<dbReference type="InterPro" id="IPR013500">
    <property type="entry name" value="TopoI_cat_euk"/>
</dbReference>
<accession>A0ABS6SDG5</accession>
<dbReference type="Pfam" id="PF21338">
    <property type="entry name" value="Top1B_N_bact"/>
    <property type="match status" value="1"/>
</dbReference>
<gene>
    <name evidence="3" type="ORF">KCG44_06600</name>
</gene>
<dbReference type="EMBL" id="JAGSPA010000002">
    <property type="protein sequence ID" value="MBV7256454.1"/>
    <property type="molecule type" value="Genomic_DNA"/>
</dbReference>
<comment type="caution">
    <text evidence="3">The sequence shown here is derived from an EMBL/GenBank/DDBJ whole genome shotgun (WGS) entry which is preliminary data.</text>
</comment>
<sequence length="330" mass="37770">MRAGFPSQLRYVDDAQPGISRRWRYKRWHYFDPHGERIARQRDINRLNGLAVPPAYENVWYCQWPDGHLQATGRDAKGRKQYRYHPEFRALREADKFSRTVEFGRALPVLREQVEADLRRRNLSRERVLAAMVRLLDAGRIRVGNDDYARRNNTKGATTLTDEDVDVRGDRLYLEYTAKGGKARKLHVDDGSLARLARRCQDLPGQHLFAWEGDDGKGHRVSSDEVNAYIRAATQSDFTAKHFRTWHASAIAFRQIVRSGGDLTLKDMLAPVAKELGNTIAISRKSYVHPALIEYAKNHASTDVAGLKLPPATAYLRPHERGLIDFLARI</sequence>
<keyword evidence="4" id="KW-1185">Reference proteome</keyword>
<dbReference type="RefSeq" id="WP_218445095.1">
    <property type="nucleotide sequence ID" value="NZ_JAGSPA010000002.1"/>
</dbReference>
<dbReference type="Proteomes" id="UP000722336">
    <property type="component" value="Unassembled WGS sequence"/>
</dbReference>
<organism evidence="3 4">
    <name type="scientific">Pacificimonas pallii</name>
    <dbReference type="NCBI Taxonomy" id="2827236"/>
    <lineage>
        <taxon>Bacteria</taxon>
        <taxon>Pseudomonadati</taxon>
        <taxon>Pseudomonadota</taxon>
        <taxon>Alphaproteobacteria</taxon>
        <taxon>Sphingomonadales</taxon>
        <taxon>Sphingosinicellaceae</taxon>
        <taxon>Pacificimonas</taxon>
    </lineage>
</organism>
<evidence type="ECO:0000313" key="3">
    <source>
        <dbReference type="EMBL" id="MBV7256454.1"/>
    </source>
</evidence>
<dbReference type="PROSITE" id="PS52038">
    <property type="entry name" value="TOPO_IB_2"/>
    <property type="match status" value="1"/>
</dbReference>
<name>A0ABS6SDG5_9SPHN</name>
<evidence type="ECO:0000313" key="4">
    <source>
        <dbReference type="Proteomes" id="UP000722336"/>
    </source>
</evidence>
<evidence type="ECO:0000259" key="1">
    <source>
        <dbReference type="Pfam" id="PF01028"/>
    </source>
</evidence>
<proteinExistence type="predicted"/>
<reference evidence="3 4" key="1">
    <citation type="submission" date="2021-04" db="EMBL/GenBank/DDBJ databases">
        <authorList>
            <person name="Pira H."/>
            <person name="Risdian C."/>
            <person name="Wink J."/>
        </authorList>
    </citation>
    <scope>NUCLEOTIDE SEQUENCE [LARGE SCALE GENOMIC DNA]</scope>
    <source>
        <strain evidence="3 4">WHA3</strain>
    </source>
</reference>
<feature type="domain" description="DNA topoisomerase IB N-terminal" evidence="2">
    <location>
        <begin position="28"/>
        <end position="75"/>
    </location>
</feature>
<dbReference type="Pfam" id="PF01028">
    <property type="entry name" value="Topoisom_I"/>
    <property type="match status" value="1"/>
</dbReference>
<protein>
    <submittedName>
        <fullName evidence="3">DNA topoisomerase IB</fullName>
    </submittedName>
</protein>
<feature type="domain" description="DNA topoisomerase I catalytic core eukaryotic-type" evidence="1">
    <location>
        <begin position="87"/>
        <end position="258"/>
    </location>
</feature>
<dbReference type="InterPro" id="IPR049331">
    <property type="entry name" value="Top1B_N_bact"/>
</dbReference>
<evidence type="ECO:0000259" key="2">
    <source>
        <dbReference type="Pfam" id="PF21338"/>
    </source>
</evidence>